<protein>
    <submittedName>
        <fullName evidence="1">Uncharacterized protein</fullName>
    </submittedName>
</protein>
<reference evidence="1 2" key="1">
    <citation type="submission" date="2019-03" db="EMBL/GenBank/DDBJ databases">
        <title>Genomic Encyclopedia of Type Strains, Phase IV (KMG-V): Genome sequencing to study the core and pangenomes of soil and plant-associated prokaryotes.</title>
        <authorList>
            <person name="Whitman W."/>
        </authorList>
    </citation>
    <scope>NUCLEOTIDE SEQUENCE [LARGE SCALE GENOMIC DNA]</scope>
    <source>
        <strain evidence="1 2">FB403</strain>
    </source>
</reference>
<proteinExistence type="predicted"/>
<name>A0AAX2QEX5_9HYPH</name>
<dbReference type="Proteomes" id="UP000295021">
    <property type="component" value="Unassembled WGS sequence"/>
</dbReference>
<sequence>MDDYIASRIRGSSAEPYLDRFEAFIANDLCDHLGRFLKSHALGFPFVPDELRAASAREIGFHVARKGESEIRNVIESVIHRTQPNGTARFSFGVLGRWLRSNTNREEYLELVELFQDVAERNLPYGPGDVCLVPVGRRYLHSVHSAAQEYGLFEERIVELLRTAGLIGKLSKGHQPGLSASRCDGCPCRPLLATLGPTLRQTHDGLQTRDGFTLGGRSQALPFFCKKLAKCGCIQHLLGQQLL</sequence>
<organism evidence="1 2">
    <name type="scientific">Rhizobium laguerreae</name>
    <dbReference type="NCBI Taxonomy" id="1076926"/>
    <lineage>
        <taxon>Bacteria</taxon>
        <taxon>Pseudomonadati</taxon>
        <taxon>Pseudomonadota</taxon>
        <taxon>Alphaproteobacteria</taxon>
        <taxon>Hyphomicrobiales</taxon>
        <taxon>Rhizobiaceae</taxon>
        <taxon>Rhizobium/Agrobacterium group</taxon>
        <taxon>Rhizobium</taxon>
    </lineage>
</organism>
<dbReference type="EMBL" id="SMBI01000014">
    <property type="protein sequence ID" value="TCU18648.1"/>
    <property type="molecule type" value="Genomic_DNA"/>
</dbReference>
<accession>A0AAX2QEX5</accession>
<comment type="caution">
    <text evidence="1">The sequence shown here is derived from an EMBL/GenBank/DDBJ whole genome shotgun (WGS) entry which is preliminary data.</text>
</comment>
<gene>
    <name evidence="1" type="ORF">EV131_114155</name>
</gene>
<evidence type="ECO:0000313" key="1">
    <source>
        <dbReference type="EMBL" id="TCU18648.1"/>
    </source>
</evidence>
<dbReference type="AlphaFoldDB" id="A0AAX2QEX5"/>
<evidence type="ECO:0000313" key="2">
    <source>
        <dbReference type="Proteomes" id="UP000295021"/>
    </source>
</evidence>